<dbReference type="Proteomes" id="UP000593567">
    <property type="component" value="Unassembled WGS sequence"/>
</dbReference>
<reference evidence="2" key="1">
    <citation type="submission" date="2020-06" db="EMBL/GenBank/DDBJ databases">
        <title>Draft genome of Bugula neritina, a colonial animal packing powerful symbionts and potential medicines.</title>
        <authorList>
            <person name="Rayko M."/>
        </authorList>
    </citation>
    <scope>NUCLEOTIDE SEQUENCE [LARGE SCALE GENOMIC DNA]</scope>
    <source>
        <strain evidence="2">Kwan_BN1</strain>
    </source>
</reference>
<keyword evidence="3" id="KW-1185">Reference proteome</keyword>
<evidence type="ECO:0008006" key="4">
    <source>
        <dbReference type="Google" id="ProtNLM"/>
    </source>
</evidence>
<feature type="transmembrane region" description="Helical" evidence="1">
    <location>
        <begin position="67"/>
        <end position="92"/>
    </location>
</feature>
<feature type="transmembrane region" description="Helical" evidence="1">
    <location>
        <begin position="145"/>
        <end position="165"/>
    </location>
</feature>
<evidence type="ECO:0000313" key="3">
    <source>
        <dbReference type="Proteomes" id="UP000593567"/>
    </source>
</evidence>
<keyword evidence="1" id="KW-0472">Membrane</keyword>
<organism evidence="2 3">
    <name type="scientific">Bugula neritina</name>
    <name type="common">Brown bryozoan</name>
    <name type="synonym">Sertularia neritina</name>
    <dbReference type="NCBI Taxonomy" id="10212"/>
    <lineage>
        <taxon>Eukaryota</taxon>
        <taxon>Metazoa</taxon>
        <taxon>Spiralia</taxon>
        <taxon>Lophotrochozoa</taxon>
        <taxon>Bryozoa</taxon>
        <taxon>Gymnolaemata</taxon>
        <taxon>Cheilostomatida</taxon>
        <taxon>Flustrina</taxon>
        <taxon>Buguloidea</taxon>
        <taxon>Bugulidae</taxon>
        <taxon>Bugula</taxon>
    </lineage>
</organism>
<keyword evidence="1" id="KW-1133">Transmembrane helix</keyword>
<protein>
    <recommendedName>
        <fullName evidence="4">MARVEL domain-containing protein</fullName>
    </recommendedName>
</protein>
<accession>A0A7J7KS59</accession>
<evidence type="ECO:0000256" key="1">
    <source>
        <dbReference type="SAM" id="Phobius"/>
    </source>
</evidence>
<comment type="caution">
    <text evidence="2">The sequence shown here is derived from an EMBL/GenBank/DDBJ whole genome shotgun (WGS) entry which is preliminary data.</text>
</comment>
<dbReference type="EMBL" id="VXIV02000088">
    <property type="protein sequence ID" value="KAF6041030.1"/>
    <property type="molecule type" value="Genomic_DNA"/>
</dbReference>
<feature type="transmembrane region" description="Helical" evidence="1">
    <location>
        <begin position="42"/>
        <end position="61"/>
    </location>
</feature>
<sequence length="183" mass="20332">MYKYITFRWTAGENNSKDITMTSKSKKSSSPHMYSLHGSIQLLEVIGCLAGFTCSLLNMKWLSVGGGGYVCFVLLSCFIFSFTMFLAHSVFEVAGQPEWKKAEWIGYICGVVVLLPALIVTFRATTLQYLQESDDGRMILLQNSHIIATGIFTVLVSVAYSFHAIRLSLFNVKQKKSNGTADS</sequence>
<feature type="transmembrane region" description="Helical" evidence="1">
    <location>
        <begin position="104"/>
        <end position="125"/>
    </location>
</feature>
<proteinExistence type="predicted"/>
<evidence type="ECO:0000313" key="2">
    <source>
        <dbReference type="EMBL" id="KAF6041030.1"/>
    </source>
</evidence>
<dbReference type="AlphaFoldDB" id="A0A7J7KS59"/>
<gene>
    <name evidence="2" type="ORF">EB796_000671</name>
</gene>
<name>A0A7J7KS59_BUGNE</name>
<keyword evidence="1" id="KW-0812">Transmembrane</keyword>